<feature type="transmembrane region" description="Helical" evidence="1">
    <location>
        <begin position="12"/>
        <end position="34"/>
    </location>
</feature>
<proteinExistence type="predicted"/>
<dbReference type="Proteomes" id="UP000230638">
    <property type="component" value="Unassembled WGS sequence"/>
</dbReference>
<feature type="non-terminal residue" evidence="2">
    <location>
        <position position="75"/>
    </location>
</feature>
<gene>
    <name evidence="2" type="ORF">COW88_01000</name>
</gene>
<name>A0A2H0CVH7_9BACT</name>
<evidence type="ECO:0000313" key="2">
    <source>
        <dbReference type="EMBL" id="PIP73751.1"/>
    </source>
</evidence>
<organism evidence="2 3">
    <name type="scientific">Candidatus Lloydbacteria bacterium CG22_combo_CG10-13_8_21_14_all_47_15</name>
    <dbReference type="NCBI Taxonomy" id="1974635"/>
    <lineage>
        <taxon>Bacteria</taxon>
        <taxon>Candidatus Lloydiibacteriota</taxon>
    </lineage>
</organism>
<keyword evidence="1" id="KW-0812">Transmembrane</keyword>
<reference evidence="2 3" key="1">
    <citation type="submission" date="2017-09" db="EMBL/GenBank/DDBJ databases">
        <title>Depth-based differentiation of microbial function through sediment-hosted aquifers and enrichment of novel symbionts in the deep terrestrial subsurface.</title>
        <authorList>
            <person name="Probst A.J."/>
            <person name="Ladd B."/>
            <person name="Jarett J.K."/>
            <person name="Geller-Mcgrath D.E."/>
            <person name="Sieber C.M."/>
            <person name="Emerson J.B."/>
            <person name="Anantharaman K."/>
            <person name="Thomas B.C."/>
            <person name="Malmstrom R."/>
            <person name="Stieglmeier M."/>
            <person name="Klingl A."/>
            <person name="Woyke T."/>
            <person name="Ryan C.M."/>
            <person name="Banfield J.F."/>
        </authorList>
    </citation>
    <scope>NUCLEOTIDE SEQUENCE [LARGE SCALE GENOMIC DNA]</scope>
    <source>
        <strain evidence="2">CG22_combo_CG10-13_8_21_14_all_47_15</strain>
    </source>
</reference>
<sequence>MAKRYYRRRSKSNIPEGVFVLVAIGALAAFYTGVSSSEHLLSLLGVGLLIVVLGAVLFAVVFLYRQARQSRLFSL</sequence>
<dbReference type="AlphaFoldDB" id="A0A2H0CVH7"/>
<feature type="transmembrane region" description="Helical" evidence="1">
    <location>
        <begin position="40"/>
        <end position="64"/>
    </location>
</feature>
<dbReference type="EMBL" id="PCTL01000008">
    <property type="protein sequence ID" value="PIP73751.1"/>
    <property type="molecule type" value="Genomic_DNA"/>
</dbReference>
<keyword evidence="1" id="KW-1133">Transmembrane helix</keyword>
<keyword evidence="1" id="KW-0472">Membrane</keyword>
<protein>
    <submittedName>
        <fullName evidence="2">Uncharacterized protein</fullName>
    </submittedName>
</protein>
<accession>A0A2H0CVH7</accession>
<evidence type="ECO:0000313" key="3">
    <source>
        <dbReference type="Proteomes" id="UP000230638"/>
    </source>
</evidence>
<comment type="caution">
    <text evidence="2">The sequence shown here is derived from an EMBL/GenBank/DDBJ whole genome shotgun (WGS) entry which is preliminary data.</text>
</comment>
<evidence type="ECO:0000256" key="1">
    <source>
        <dbReference type="SAM" id="Phobius"/>
    </source>
</evidence>